<dbReference type="InterPro" id="IPR043128">
    <property type="entry name" value="Rev_trsase/Diguanyl_cyclase"/>
</dbReference>
<dbReference type="SMART" id="SM00267">
    <property type="entry name" value="GGDEF"/>
    <property type="match status" value="1"/>
</dbReference>
<evidence type="ECO:0000256" key="2">
    <source>
        <dbReference type="SAM" id="Phobius"/>
    </source>
</evidence>
<feature type="domain" description="PAC" evidence="4">
    <location>
        <begin position="148"/>
        <end position="204"/>
    </location>
</feature>
<dbReference type="Pfam" id="PF00990">
    <property type="entry name" value="GGDEF"/>
    <property type="match status" value="1"/>
</dbReference>
<dbReference type="CDD" id="cd00130">
    <property type="entry name" value="PAS"/>
    <property type="match status" value="2"/>
</dbReference>
<dbReference type="SUPFAM" id="SSF55073">
    <property type="entry name" value="Nucleotide cyclase"/>
    <property type="match status" value="1"/>
</dbReference>
<keyword evidence="2" id="KW-0812">Transmembrane</keyword>
<feature type="domain" description="EAL" evidence="5">
    <location>
        <begin position="542"/>
        <end position="793"/>
    </location>
</feature>
<dbReference type="SMART" id="SM00052">
    <property type="entry name" value="EAL"/>
    <property type="match status" value="1"/>
</dbReference>
<evidence type="ECO:0000259" key="6">
    <source>
        <dbReference type="PROSITE" id="PS50887"/>
    </source>
</evidence>
<keyword evidence="1" id="KW-0175">Coiled coil</keyword>
<evidence type="ECO:0000259" key="3">
    <source>
        <dbReference type="PROSITE" id="PS50112"/>
    </source>
</evidence>
<organism evidence="7 8">
    <name type="scientific">Clostridium omnivorum</name>
    <dbReference type="NCBI Taxonomy" id="1604902"/>
    <lineage>
        <taxon>Bacteria</taxon>
        <taxon>Bacillati</taxon>
        <taxon>Bacillota</taxon>
        <taxon>Clostridia</taxon>
        <taxon>Eubacteriales</taxon>
        <taxon>Clostridiaceae</taxon>
        <taxon>Clostridium</taxon>
    </lineage>
</organism>
<feature type="coiled-coil region" evidence="1">
    <location>
        <begin position="195"/>
        <end position="243"/>
    </location>
</feature>
<feature type="domain" description="PAS" evidence="3">
    <location>
        <begin position="74"/>
        <end position="114"/>
    </location>
</feature>
<evidence type="ECO:0000256" key="1">
    <source>
        <dbReference type="SAM" id="Coils"/>
    </source>
</evidence>
<dbReference type="Gene3D" id="3.20.20.450">
    <property type="entry name" value="EAL domain"/>
    <property type="match status" value="1"/>
</dbReference>
<feature type="domain" description="GGDEF" evidence="6">
    <location>
        <begin position="400"/>
        <end position="533"/>
    </location>
</feature>
<dbReference type="InterPro" id="IPR001633">
    <property type="entry name" value="EAL_dom"/>
</dbReference>
<dbReference type="SMART" id="SM00091">
    <property type="entry name" value="PAS"/>
    <property type="match status" value="2"/>
</dbReference>
<keyword evidence="8" id="KW-1185">Reference proteome</keyword>
<dbReference type="PROSITE" id="PS50883">
    <property type="entry name" value="EAL"/>
    <property type="match status" value="1"/>
</dbReference>
<comment type="caution">
    <text evidence="7">The sequence shown here is derived from an EMBL/GenBank/DDBJ whole genome shotgun (WGS) entry which is preliminary data.</text>
</comment>
<dbReference type="CDD" id="cd01949">
    <property type="entry name" value="GGDEF"/>
    <property type="match status" value="1"/>
</dbReference>
<dbReference type="InterPro" id="IPR000700">
    <property type="entry name" value="PAS-assoc_C"/>
</dbReference>
<dbReference type="InterPro" id="IPR001610">
    <property type="entry name" value="PAC"/>
</dbReference>
<dbReference type="NCBIfam" id="TIGR00229">
    <property type="entry name" value="sensory_box"/>
    <property type="match status" value="1"/>
</dbReference>
<keyword evidence="2" id="KW-1133">Transmembrane helix</keyword>
<keyword evidence="2" id="KW-0472">Membrane</keyword>
<dbReference type="InterPro" id="IPR035919">
    <property type="entry name" value="EAL_sf"/>
</dbReference>
<dbReference type="SUPFAM" id="SSF141868">
    <property type="entry name" value="EAL domain-like"/>
    <property type="match status" value="1"/>
</dbReference>
<dbReference type="Proteomes" id="UP001208567">
    <property type="component" value="Unassembled WGS sequence"/>
</dbReference>
<dbReference type="PROSITE" id="PS50112">
    <property type="entry name" value="PAS"/>
    <property type="match status" value="1"/>
</dbReference>
<dbReference type="PANTHER" id="PTHR44757">
    <property type="entry name" value="DIGUANYLATE CYCLASE DGCP"/>
    <property type="match status" value="1"/>
</dbReference>
<dbReference type="InterPro" id="IPR000014">
    <property type="entry name" value="PAS"/>
</dbReference>
<dbReference type="SUPFAM" id="SSF55785">
    <property type="entry name" value="PYP-like sensor domain (PAS domain)"/>
    <property type="match status" value="2"/>
</dbReference>
<proteinExistence type="predicted"/>
<dbReference type="InterPro" id="IPR013655">
    <property type="entry name" value="PAS_fold_3"/>
</dbReference>
<protein>
    <submittedName>
        <fullName evidence="7">Uncharacterized protein</fullName>
    </submittedName>
</protein>
<evidence type="ECO:0000259" key="4">
    <source>
        <dbReference type="PROSITE" id="PS50113"/>
    </source>
</evidence>
<accession>A0ABQ5N696</accession>
<name>A0ABQ5N696_9CLOT</name>
<gene>
    <name evidence="7" type="ORF">bsdE14_20610</name>
</gene>
<dbReference type="SMART" id="SM00086">
    <property type="entry name" value="PAC"/>
    <property type="match status" value="2"/>
</dbReference>
<dbReference type="InterPro" id="IPR000160">
    <property type="entry name" value="GGDEF_dom"/>
</dbReference>
<dbReference type="RefSeq" id="WP_264849925.1">
    <property type="nucleotide sequence ID" value="NZ_BRXR01000001.1"/>
</dbReference>
<dbReference type="PROSITE" id="PS50887">
    <property type="entry name" value="GGDEF"/>
    <property type="match status" value="1"/>
</dbReference>
<feature type="domain" description="PAC" evidence="4">
    <location>
        <begin position="316"/>
        <end position="368"/>
    </location>
</feature>
<dbReference type="PROSITE" id="PS50113">
    <property type="entry name" value="PAC"/>
    <property type="match status" value="2"/>
</dbReference>
<dbReference type="Pfam" id="PF13426">
    <property type="entry name" value="PAS_9"/>
    <property type="match status" value="1"/>
</dbReference>
<dbReference type="Gene3D" id="3.30.450.20">
    <property type="entry name" value="PAS domain"/>
    <property type="match status" value="2"/>
</dbReference>
<dbReference type="InterPro" id="IPR029787">
    <property type="entry name" value="Nucleotide_cyclase"/>
</dbReference>
<dbReference type="InterPro" id="IPR035965">
    <property type="entry name" value="PAS-like_dom_sf"/>
</dbReference>
<evidence type="ECO:0000313" key="8">
    <source>
        <dbReference type="Proteomes" id="UP001208567"/>
    </source>
</evidence>
<dbReference type="EMBL" id="BRXR01000001">
    <property type="protein sequence ID" value="GLC30651.1"/>
    <property type="molecule type" value="Genomic_DNA"/>
</dbReference>
<dbReference type="InterPro" id="IPR052155">
    <property type="entry name" value="Biofilm_reg_signaling"/>
</dbReference>
<dbReference type="NCBIfam" id="TIGR00254">
    <property type="entry name" value="GGDEF"/>
    <property type="match status" value="1"/>
</dbReference>
<dbReference type="Pfam" id="PF00563">
    <property type="entry name" value="EAL"/>
    <property type="match status" value="1"/>
</dbReference>
<sequence length="793" mass="90717">MKDKLAALFLNVLPNIKSDLKGPLDNNMLETHRQFMKGSILTLCIFALIVLLLFIQNKYLKKRIDRINKRLRRQHDWLQTTLSSITDGVITTDTEGRVTFINSTAKELLQINEDAAKRLNINSIFNIYNEDNCKKQILPLDAVLIEDKTIEFPESTVLVLKNENRCNIESTIGPLKDNNEAIIGMFLVFRDITVKKDTQAKLSESYQELEALYEQIAAAEEEIREHYKELQASEKSLKISEERFRLATAGCNDGIWDYNLLTGELFYSDRCKEMLGIRKDTNLSQFSNWISYICEEDVSKFQEEMKAHLDRMKSFFKVECRIRTNNGEIKWVSIRGQAIWDIDGKPTRVAGSITDITDGKRNEELIYNMAYYDTLTELPNGVFLRKKFNSRLENALLYNKHLAVVFIDIDNFKSVNDIVGHQVGDKVLKKIAIAYSDVIGEEDNLFHLGGDNFCVLIEDYKALSKAKEVASKILKMSESAMIINNFEFYISSSIGISLFPEHGADIDVLLKNSETAMYCAKEYGKNNYFIFDENMNKRTLQKIDMEKSLRYAIKNYEFVVYYQPQIEISSRKLIGMEALVRWNHPRLGFIPPMNFIPLAEETGLIIPIGEQILKIVCKQIKEWKNRGYQCVPIAVNISARQFENADILGIIDKVIKEADIESELLEIEITETIAMSDFEFTVKILEGLQKRGIKVSLDDFGTGYSSLNYLKKLPINRVKIDKSFVHDLSVGACEEVIAEAVINIAHSMELSVVAEGIETEEQLELLKQKGCDIAQGYLFSKPVSNLEAEKLLI</sequence>
<dbReference type="Gene3D" id="3.30.70.270">
    <property type="match status" value="1"/>
</dbReference>
<dbReference type="PANTHER" id="PTHR44757:SF2">
    <property type="entry name" value="BIOFILM ARCHITECTURE MAINTENANCE PROTEIN MBAA"/>
    <property type="match status" value="1"/>
</dbReference>
<reference evidence="7 8" key="1">
    <citation type="journal article" date="2024" name="Int. J. Syst. Evol. Microbiol.">
        <title>Clostridium omnivorum sp. nov., isolated from anoxic soil under the treatment of reductive soil disinfestation.</title>
        <authorList>
            <person name="Ueki A."/>
            <person name="Tonouchi A."/>
            <person name="Kaku N."/>
            <person name="Honma S."/>
            <person name="Ueki K."/>
        </authorList>
    </citation>
    <scope>NUCLEOTIDE SEQUENCE [LARGE SCALE GENOMIC DNA]</scope>
    <source>
        <strain evidence="7 8">E14</strain>
    </source>
</reference>
<evidence type="ECO:0000313" key="7">
    <source>
        <dbReference type="EMBL" id="GLC30651.1"/>
    </source>
</evidence>
<dbReference type="Pfam" id="PF08447">
    <property type="entry name" value="PAS_3"/>
    <property type="match status" value="1"/>
</dbReference>
<dbReference type="CDD" id="cd01948">
    <property type="entry name" value="EAL"/>
    <property type="match status" value="1"/>
</dbReference>
<evidence type="ECO:0000259" key="5">
    <source>
        <dbReference type="PROSITE" id="PS50883"/>
    </source>
</evidence>
<feature type="transmembrane region" description="Helical" evidence="2">
    <location>
        <begin position="34"/>
        <end position="55"/>
    </location>
</feature>